<comment type="caution">
    <text evidence="1">Lacks conserved residue(s) required for the propagation of feature annotation.</text>
</comment>
<reference evidence="5" key="1">
    <citation type="submission" date="2017-02" db="UniProtKB">
        <authorList>
            <consortium name="WormBaseParasite"/>
        </authorList>
    </citation>
    <scope>IDENTIFICATION</scope>
</reference>
<organism evidence="5">
    <name type="scientific">Nippostrongylus brasiliensis</name>
    <name type="common">Rat hookworm</name>
    <dbReference type="NCBI Taxonomy" id="27835"/>
    <lineage>
        <taxon>Eukaryota</taxon>
        <taxon>Metazoa</taxon>
        <taxon>Ecdysozoa</taxon>
        <taxon>Nematoda</taxon>
        <taxon>Chromadorea</taxon>
        <taxon>Rhabditida</taxon>
        <taxon>Rhabditina</taxon>
        <taxon>Rhabditomorpha</taxon>
        <taxon>Strongyloidea</taxon>
        <taxon>Heligmosomidae</taxon>
        <taxon>Nippostrongylus</taxon>
    </lineage>
</organism>
<dbReference type="Gene3D" id="2.10.25.10">
    <property type="entry name" value="Laminin"/>
    <property type="match status" value="1"/>
</dbReference>
<evidence type="ECO:0000313" key="5">
    <source>
        <dbReference type="WBParaSite" id="NBR_0000299601-mRNA-1"/>
    </source>
</evidence>
<evidence type="ECO:0000313" key="4">
    <source>
        <dbReference type="Proteomes" id="UP000271162"/>
    </source>
</evidence>
<dbReference type="FunFam" id="2.10.25.10:FF:001117">
    <property type="entry name" value="Protein glp-1"/>
    <property type="match status" value="1"/>
</dbReference>
<keyword evidence="4" id="KW-1185">Reference proteome</keyword>
<keyword evidence="1" id="KW-0245">EGF-like domain</keyword>
<feature type="domain" description="EGF-like" evidence="2">
    <location>
        <begin position="30"/>
        <end position="69"/>
    </location>
</feature>
<feature type="disulfide bond" evidence="1">
    <location>
        <begin position="59"/>
        <end position="68"/>
    </location>
</feature>
<protein>
    <submittedName>
        <fullName evidence="5">EGF-like domain-containing protein</fullName>
    </submittedName>
</protein>
<reference evidence="3 4" key="2">
    <citation type="submission" date="2018-11" db="EMBL/GenBank/DDBJ databases">
        <authorList>
            <consortium name="Pathogen Informatics"/>
        </authorList>
    </citation>
    <scope>NUCLEOTIDE SEQUENCE [LARGE SCALE GENOMIC DNA]</scope>
</reference>
<dbReference type="WBParaSite" id="NBR_0000299601-mRNA-1">
    <property type="protein sequence ID" value="NBR_0000299601-mRNA-1"/>
    <property type="gene ID" value="NBR_0000299601"/>
</dbReference>
<dbReference type="SMART" id="SM00181">
    <property type="entry name" value="EGF"/>
    <property type="match status" value="1"/>
</dbReference>
<dbReference type="CDD" id="cd00054">
    <property type="entry name" value="EGF_CA"/>
    <property type="match status" value="1"/>
</dbReference>
<dbReference type="PROSITE" id="PS01186">
    <property type="entry name" value="EGF_2"/>
    <property type="match status" value="1"/>
</dbReference>
<gene>
    <name evidence="3" type="ORF">NBR_LOCUS2997</name>
</gene>
<keyword evidence="1" id="KW-1015">Disulfide bond</keyword>
<dbReference type="InterPro" id="IPR000742">
    <property type="entry name" value="EGF"/>
</dbReference>
<dbReference type="EMBL" id="UYSL01004001">
    <property type="protein sequence ID" value="VDL66586.1"/>
    <property type="molecule type" value="Genomic_DNA"/>
</dbReference>
<dbReference type="PROSITE" id="PS50026">
    <property type="entry name" value="EGF_3"/>
    <property type="match status" value="1"/>
</dbReference>
<dbReference type="SUPFAM" id="SSF57196">
    <property type="entry name" value="EGF/Laminin"/>
    <property type="match status" value="1"/>
</dbReference>
<evidence type="ECO:0000256" key="1">
    <source>
        <dbReference type="PROSITE-ProRule" id="PRU00076"/>
    </source>
</evidence>
<dbReference type="Pfam" id="PF00008">
    <property type="entry name" value="EGF"/>
    <property type="match status" value="1"/>
</dbReference>
<evidence type="ECO:0000313" key="3">
    <source>
        <dbReference type="EMBL" id="VDL66586.1"/>
    </source>
</evidence>
<proteinExistence type="predicted"/>
<dbReference type="STRING" id="27835.A0A0N4XKE4"/>
<accession>A0A0N4XKE4</accession>
<sequence>MQSFSAHKPWHGGDKHKMKELLEDLHKPNLTDICTVANPCKNNGTCVFVWKKNTHYCKCDKGYTGVNCDEKIGELFASLLIAYRSANC</sequence>
<feature type="disulfide bond" evidence="1">
    <location>
        <begin position="40"/>
        <end position="57"/>
    </location>
</feature>
<dbReference type="Proteomes" id="UP000271162">
    <property type="component" value="Unassembled WGS sequence"/>
</dbReference>
<dbReference type="AlphaFoldDB" id="A0A0N4XKE4"/>
<name>A0A0N4XKE4_NIPBR</name>
<dbReference type="PROSITE" id="PS00022">
    <property type="entry name" value="EGF_1"/>
    <property type="match status" value="1"/>
</dbReference>
<evidence type="ECO:0000259" key="2">
    <source>
        <dbReference type="PROSITE" id="PS50026"/>
    </source>
</evidence>